<evidence type="ECO:0000313" key="6">
    <source>
        <dbReference type="EMBL" id="KAK5173875.1"/>
    </source>
</evidence>
<feature type="compositionally biased region" description="Basic and acidic residues" evidence="4">
    <location>
        <begin position="33"/>
        <end position="47"/>
    </location>
</feature>
<dbReference type="Gene3D" id="3.40.395.10">
    <property type="entry name" value="Adenoviral Proteinase, Chain A"/>
    <property type="match status" value="1"/>
</dbReference>
<evidence type="ECO:0000256" key="2">
    <source>
        <dbReference type="ARBA" id="ARBA00022670"/>
    </source>
</evidence>
<feature type="compositionally biased region" description="Acidic residues" evidence="4">
    <location>
        <begin position="331"/>
        <end position="348"/>
    </location>
</feature>
<feature type="domain" description="Ubiquitin-like protease family profile" evidence="5">
    <location>
        <begin position="543"/>
        <end position="751"/>
    </location>
</feature>
<dbReference type="Proteomes" id="UP001337655">
    <property type="component" value="Unassembled WGS sequence"/>
</dbReference>
<evidence type="ECO:0000259" key="5">
    <source>
        <dbReference type="PROSITE" id="PS50600"/>
    </source>
</evidence>
<dbReference type="SUPFAM" id="SSF54001">
    <property type="entry name" value="Cysteine proteinases"/>
    <property type="match status" value="1"/>
</dbReference>
<dbReference type="EMBL" id="JAVRRT010000003">
    <property type="protein sequence ID" value="KAK5173875.1"/>
    <property type="molecule type" value="Genomic_DNA"/>
</dbReference>
<dbReference type="GO" id="GO:0019783">
    <property type="term" value="F:ubiquitin-like protein peptidase activity"/>
    <property type="evidence" value="ECO:0007669"/>
    <property type="project" value="UniProtKB-ARBA"/>
</dbReference>
<dbReference type="GO" id="GO:0008234">
    <property type="term" value="F:cysteine-type peptidase activity"/>
    <property type="evidence" value="ECO:0007669"/>
    <property type="project" value="InterPro"/>
</dbReference>
<dbReference type="GO" id="GO:0006508">
    <property type="term" value="P:proteolysis"/>
    <property type="evidence" value="ECO:0007669"/>
    <property type="project" value="UniProtKB-KW"/>
</dbReference>
<dbReference type="GeneID" id="89923903"/>
<dbReference type="PROSITE" id="PS50600">
    <property type="entry name" value="ULP_PROTEASE"/>
    <property type="match status" value="1"/>
</dbReference>
<reference evidence="6 7" key="1">
    <citation type="submission" date="2023-08" db="EMBL/GenBank/DDBJ databases">
        <title>Black Yeasts Isolated from many extreme environments.</title>
        <authorList>
            <person name="Coleine C."/>
            <person name="Stajich J.E."/>
            <person name="Selbmann L."/>
        </authorList>
    </citation>
    <scope>NUCLEOTIDE SEQUENCE [LARGE SCALE GENOMIC DNA]</scope>
    <source>
        <strain evidence="6 7">CCFEE 5935</strain>
    </source>
</reference>
<evidence type="ECO:0000256" key="3">
    <source>
        <dbReference type="ARBA" id="ARBA00022801"/>
    </source>
</evidence>
<feature type="region of interest" description="Disordered" evidence="4">
    <location>
        <begin position="110"/>
        <end position="131"/>
    </location>
</feature>
<feature type="region of interest" description="Disordered" evidence="4">
    <location>
        <begin position="1"/>
        <end position="56"/>
    </location>
</feature>
<feature type="compositionally biased region" description="Basic and acidic residues" evidence="4">
    <location>
        <begin position="356"/>
        <end position="366"/>
    </location>
</feature>
<evidence type="ECO:0000256" key="1">
    <source>
        <dbReference type="ARBA" id="ARBA00005234"/>
    </source>
</evidence>
<keyword evidence="3" id="KW-0378">Hydrolase</keyword>
<comment type="caution">
    <text evidence="6">The sequence shown here is derived from an EMBL/GenBank/DDBJ whole genome shotgun (WGS) entry which is preliminary data.</text>
</comment>
<keyword evidence="7" id="KW-1185">Reference proteome</keyword>
<feature type="region of interest" description="Disordered" evidence="4">
    <location>
        <begin position="304"/>
        <end position="462"/>
    </location>
</feature>
<feature type="compositionally biased region" description="Polar residues" evidence="4">
    <location>
        <begin position="856"/>
        <end position="868"/>
    </location>
</feature>
<dbReference type="SMART" id="SM00355">
    <property type="entry name" value="ZnF_C2H2"/>
    <property type="match status" value="6"/>
</dbReference>
<dbReference type="InterPro" id="IPR013087">
    <property type="entry name" value="Znf_C2H2_type"/>
</dbReference>
<organism evidence="6 7">
    <name type="scientific">Saxophila tyrrhenica</name>
    <dbReference type="NCBI Taxonomy" id="1690608"/>
    <lineage>
        <taxon>Eukaryota</taxon>
        <taxon>Fungi</taxon>
        <taxon>Dikarya</taxon>
        <taxon>Ascomycota</taxon>
        <taxon>Pezizomycotina</taxon>
        <taxon>Dothideomycetes</taxon>
        <taxon>Dothideomycetidae</taxon>
        <taxon>Mycosphaerellales</taxon>
        <taxon>Extremaceae</taxon>
        <taxon>Saxophila</taxon>
    </lineage>
</organism>
<dbReference type="Pfam" id="PF02902">
    <property type="entry name" value="Peptidase_C48"/>
    <property type="match status" value="1"/>
</dbReference>
<feature type="compositionally biased region" description="Polar residues" evidence="4">
    <location>
        <begin position="304"/>
        <end position="324"/>
    </location>
</feature>
<sequence length="1559" mass="174981">MAPSNPPRHWWYEPQDPEETTGDTDAGNGVDASPREESFWSRWRQETPEQPDSVAVEETYVDRYRPDLSPAVTTSSIYWPLEESNEGAAATAGDDGSSAGLGLREDAISISSDGSSSQESTPEPITPAADGPVRRDVEAYFICTECLHPRDVMFRDPDHGDTCGYCVDQCTGEDMSVEQKWCAVGCHSTLRTHFLYGCEEAEDACIQHGPEEDVQAGTLHISEGWLAHAEDRRRNGRNASVIIRGLTRFYLKQHVVTAEARWNESLLSDEDIPHRTIDYESDCCNSRLLVGTSKRKLIDTAFSEQQGGTTKRRTVSQQPETTVCTGKVDQEEAANLDIPVEEDDDDIEGGVGLGVSKDEGDEKESFAGEESGDEECIIVSARSTGQADGSTGFSNGEGAPIASPAPEKDSDQESSVGGDEESDHEDGFGGNFEYDDSYFQFADEEPGEPPQTETEEDKQKKKDQYLAEMIALADKQEHTVAMLRRLFTQRKESGSSPFAAPLLEILELAVSRTVPQQAVTDGEVWREYPLRTRCPLPQEFEIEAISAEEALGVHPPDKSLPDSLSDGWATDNLLEVFAAASNQVFEEEGLKSYIAPILETQYFVPRVDFEEINIVENLKQYLKATENAWAAPNRQEYLNFFPAANMPVATEQLMFLYNVAGNHWVTVHMHVNEERTDGKIEVLDPRWNRSRGKRAFNEMSAEVKVLAQLVSRRDHLHWQNVVWREPQQIRCLTQHNDSDCGFFAWYMATLLARSKDVAAIPDEKKDDEALSMRLRYEGLQLVYRSVIGTELSFEPLQRYLDTRTRSSQRPPSKKGPAKGTVVNQKVSQKGSQMDGGGAPTARRRKGQLESGLDGGTPNTSAAMVQDSSAVDAEESTTDVATIWKIDMRQLLCNVMLTEPAHQWTLDELTEHVSDKCERLAEEHDSELDFGEPEIRMRIRNVLDISEATFQPLRSTDDTVSSFLLRQGPGRLVDSETQMSLLAPPRTREPIFDRLFDHNPGLCISIVRNSAPAWEAEDFRDMEDRAEEQVDLFWALFQSNHGDLFVENDAKPQKVTEWSEMLLDGEPQPAWADYVYCASSAEVLFSLDLRHGRLRAETVRIKTLLQNADVWASEQETRFEVCLLQSNVDGSSTNNDTWKMLCDEYRNLDVHVVMVAETKRQWHPDMFAQDAAINVGWATFDARALATLWSEPACYPMQDEMHIRFLMACMFASYFKLDHAVMSKANAQLQNAIAACRLTGPGRKTFDLSLDEARKCMVCLGEGIEPEEMESLLRCSAPQRESNELLFRCSFHAHIGAFPLLGNSAQTTDDSVLLPPGGSLTDRSPILVSPWLFSQAPTPGRLFRCCYCGFQSDTARQHKVHLKREHNNIVGCPHCPETRPTRHGIVNHTRTAHPGLPTDVCFICGVVYKTAVHHFRQNHPLRLCPVDECLFSSMDPDELAAHGVQRHGIQAMQDAKDGRGCLHTTTKSALGREEDILQCPYCPLTADGAHVMNAHVNRDHPDREQAICFFCGEICKDILNRQYHVRRKHPYSNCTERDCKFKTRTPQQMVLHREDKHGDA</sequence>
<comment type="similarity">
    <text evidence="1">Belongs to the peptidase C48 family.</text>
</comment>
<dbReference type="RefSeq" id="XP_064662570.1">
    <property type="nucleotide sequence ID" value="XM_064799815.1"/>
</dbReference>
<keyword evidence="2" id="KW-0645">Protease</keyword>
<evidence type="ECO:0000313" key="7">
    <source>
        <dbReference type="Proteomes" id="UP001337655"/>
    </source>
</evidence>
<name>A0AAV9PM08_9PEZI</name>
<proteinExistence type="inferred from homology"/>
<dbReference type="InterPro" id="IPR003653">
    <property type="entry name" value="Peptidase_C48_C"/>
</dbReference>
<feature type="region of interest" description="Disordered" evidence="4">
    <location>
        <begin position="801"/>
        <end position="872"/>
    </location>
</feature>
<protein>
    <recommendedName>
        <fullName evidence="5">Ubiquitin-like protease family profile domain-containing protein</fullName>
    </recommendedName>
</protein>
<evidence type="ECO:0000256" key="4">
    <source>
        <dbReference type="SAM" id="MobiDB-lite"/>
    </source>
</evidence>
<feature type="compositionally biased region" description="Polar residues" evidence="4">
    <location>
        <begin position="381"/>
        <end position="394"/>
    </location>
</feature>
<dbReference type="InterPro" id="IPR038765">
    <property type="entry name" value="Papain-like_cys_pep_sf"/>
</dbReference>
<accession>A0AAV9PM08</accession>
<feature type="compositionally biased region" description="Low complexity" evidence="4">
    <location>
        <begin position="110"/>
        <end position="120"/>
    </location>
</feature>
<gene>
    <name evidence="6" type="ORF">LTR77_002556</name>
</gene>
<feature type="compositionally biased region" description="Polar residues" evidence="4">
    <location>
        <begin position="821"/>
        <end position="831"/>
    </location>
</feature>